<evidence type="ECO:0000256" key="1">
    <source>
        <dbReference type="ARBA" id="ARBA00010923"/>
    </source>
</evidence>
<dbReference type="EMBL" id="JANFMP010000027">
    <property type="protein sequence ID" value="MDG4527492.1"/>
    <property type="molecule type" value="Genomic_DNA"/>
</dbReference>
<dbReference type="Proteomes" id="UP001152875">
    <property type="component" value="Unassembled WGS sequence"/>
</dbReference>
<sequence>MGSDPTPPAKRRRRHKKALSPRLAKLDKEFEEAGGEWREYHLVELFGKSTRGKRLKSSDRVCGTLPFVTAGEENTGISAYIGNDVEIFRANSITIDMFGSAKFRGYDFGADDHVAVVHTEHLSKAVCQFVTVAIHKSSYSGKFSYSRNFYAKDADELVISLPTINNNLAFSYMENYIKTLEAERIETLEAYLKVTGLKEYHLTKNDEKILDTFTKLTDTESRVEYLGILSLSPVSMRELFPSIHQGRRLKKDDQIRGDLPFVMAGTTNTGIVGKIGNDVRKFPKHSITIDIFGNTFYRGYEFGAGDDTGVFWNTENTQPKSLLFLKTIIEKQLLGKYDFGHKLRASQTYDMEFQIPTQNNQPDYTFMSDFIKVIEKLVIKDLVEWTDKKIQATKEVVRYGE</sequence>
<dbReference type="GO" id="GO:0009307">
    <property type="term" value="P:DNA restriction-modification system"/>
    <property type="evidence" value="ECO:0007669"/>
    <property type="project" value="UniProtKB-KW"/>
</dbReference>
<keyword evidence="4" id="KW-0378">Hydrolase</keyword>
<evidence type="ECO:0000256" key="2">
    <source>
        <dbReference type="ARBA" id="ARBA00022747"/>
    </source>
</evidence>
<dbReference type="InterPro" id="IPR044946">
    <property type="entry name" value="Restrct_endonuc_typeI_TRD_sf"/>
</dbReference>
<dbReference type="REBASE" id="249824">
    <property type="entry name" value="S.Ssu130302ORF7085P"/>
</dbReference>
<dbReference type="EC" id="3.1.21.-" evidence="4"/>
<dbReference type="RefSeq" id="WP_079255284.1">
    <property type="nucleotide sequence ID" value="NZ_CP024974.1"/>
</dbReference>
<dbReference type="SUPFAM" id="SSF116734">
    <property type="entry name" value="DNA methylase specificity domain"/>
    <property type="match status" value="2"/>
</dbReference>
<dbReference type="InterPro" id="IPR000055">
    <property type="entry name" value="Restrct_endonuc_typeI_TRD"/>
</dbReference>
<dbReference type="Pfam" id="PF01420">
    <property type="entry name" value="Methylase_S"/>
    <property type="match status" value="2"/>
</dbReference>
<gene>
    <name evidence="4" type="ORF">NOL13_08870</name>
</gene>
<dbReference type="Gene3D" id="3.90.220.20">
    <property type="entry name" value="DNA methylase specificity domains"/>
    <property type="match status" value="2"/>
</dbReference>
<dbReference type="GO" id="GO:0003677">
    <property type="term" value="F:DNA binding"/>
    <property type="evidence" value="ECO:0007669"/>
    <property type="project" value="UniProtKB-KW"/>
</dbReference>
<keyword evidence="2" id="KW-0680">Restriction system</keyword>
<dbReference type="GO" id="GO:0004519">
    <property type="term" value="F:endonuclease activity"/>
    <property type="evidence" value="ECO:0007669"/>
    <property type="project" value="UniProtKB-KW"/>
</dbReference>
<keyword evidence="4" id="KW-0540">Nuclease</keyword>
<dbReference type="AlphaFoldDB" id="A0A2I5KFU6"/>
<reference evidence="4" key="1">
    <citation type="submission" date="2022-07" db="EMBL/GenBank/DDBJ databases">
        <title>Whole Genome Sequencing of Streptococcus suis.</title>
        <authorList>
            <person name="Dai X."/>
            <person name="Huang J."/>
            <person name="Wang L."/>
        </authorList>
    </citation>
    <scope>NUCLEOTIDE SEQUENCE</scope>
    <source>
        <strain evidence="4">XNB2</strain>
    </source>
</reference>
<proteinExistence type="inferred from homology"/>
<keyword evidence="4" id="KW-0255">Endonuclease</keyword>
<accession>A0A2I5KFU6</accession>
<protein>
    <submittedName>
        <fullName evidence="4">Restriction endonuclease subunit S</fullName>
        <ecNumber evidence="4">3.1.21.-</ecNumber>
    </submittedName>
</protein>
<evidence type="ECO:0000256" key="3">
    <source>
        <dbReference type="ARBA" id="ARBA00023125"/>
    </source>
</evidence>
<comment type="similarity">
    <text evidence="1">Belongs to the type-I restriction system S methylase family.</text>
</comment>
<keyword evidence="3" id="KW-0238">DNA-binding</keyword>
<evidence type="ECO:0000313" key="4">
    <source>
        <dbReference type="EMBL" id="MDG4527492.1"/>
    </source>
</evidence>
<evidence type="ECO:0000313" key="5">
    <source>
        <dbReference type="Proteomes" id="UP001152875"/>
    </source>
</evidence>
<name>A0A2I5KFU6_STRSU</name>
<comment type="caution">
    <text evidence="4">The sequence shown here is derived from an EMBL/GenBank/DDBJ whole genome shotgun (WGS) entry which is preliminary data.</text>
</comment>
<organism evidence="4 5">
    <name type="scientific">Streptococcus suis</name>
    <dbReference type="NCBI Taxonomy" id="1307"/>
    <lineage>
        <taxon>Bacteria</taxon>
        <taxon>Bacillati</taxon>
        <taxon>Bacillota</taxon>
        <taxon>Bacilli</taxon>
        <taxon>Lactobacillales</taxon>
        <taxon>Streptococcaceae</taxon>
        <taxon>Streptococcus</taxon>
    </lineage>
</organism>
<dbReference type="GO" id="GO:0016787">
    <property type="term" value="F:hydrolase activity"/>
    <property type="evidence" value="ECO:0007669"/>
    <property type="project" value="UniProtKB-KW"/>
</dbReference>